<organism evidence="1">
    <name type="scientific">Arundo donax</name>
    <name type="common">Giant reed</name>
    <name type="synonym">Donax arundinaceus</name>
    <dbReference type="NCBI Taxonomy" id="35708"/>
    <lineage>
        <taxon>Eukaryota</taxon>
        <taxon>Viridiplantae</taxon>
        <taxon>Streptophyta</taxon>
        <taxon>Embryophyta</taxon>
        <taxon>Tracheophyta</taxon>
        <taxon>Spermatophyta</taxon>
        <taxon>Magnoliopsida</taxon>
        <taxon>Liliopsida</taxon>
        <taxon>Poales</taxon>
        <taxon>Poaceae</taxon>
        <taxon>PACMAD clade</taxon>
        <taxon>Arundinoideae</taxon>
        <taxon>Arundineae</taxon>
        <taxon>Arundo</taxon>
    </lineage>
</organism>
<sequence>MRYVIYNTSSPRTFVLIKQKPRQS</sequence>
<protein>
    <submittedName>
        <fullName evidence="1">Uncharacterized protein</fullName>
    </submittedName>
</protein>
<evidence type="ECO:0000313" key="1">
    <source>
        <dbReference type="EMBL" id="JAD46473.1"/>
    </source>
</evidence>
<dbReference type="AlphaFoldDB" id="A0A0A9A943"/>
<name>A0A0A9A943_ARUDO</name>
<accession>A0A0A9A943</accession>
<dbReference type="EMBL" id="GBRH01251422">
    <property type="protein sequence ID" value="JAD46473.1"/>
    <property type="molecule type" value="Transcribed_RNA"/>
</dbReference>
<reference evidence="1" key="1">
    <citation type="submission" date="2014-09" db="EMBL/GenBank/DDBJ databases">
        <authorList>
            <person name="Magalhaes I.L.F."/>
            <person name="Oliveira U."/>
            <person name="Santos F.R."/>
            <person name="Vidigal T.H.D.A."/>
            <person name="Brescovit A.D."/>
            <person name="Santos A.J."/>
        </authorList>
    </citation>
    <scope>NUCLEOTIDE SEQUENCE</scope>
    <source>
        <tissue evidence="1">Shoot tissue taken approximately 20 cm above the soil surface</tissue>
    </source>
</reference>
<reference evidence="1" key="2">
    <citation type="journal article" date="2015" name="Data Brief">
        <title>Shoot transcriptome of the giant reed, Arundo donax.</title>
        <authorList>
            <person name="Barrero R.A."/>
            <person name="Guerrero F.D."/>
            <person name="Moolhuijzen P."/>
            <person name="Goolsby J.A."/>
            <person name="Tidwell J."/>
            <person name="Bellgard S.E."/>
            <person name="Bellgard M.I."/>
        </authorList>
    </citation>
    <scope>NUCLEOTIDE SEQUENCE</scope>
    <source>
        <tissue evidence="1">Shoot tissue taken approximately 20 cm above the soil surface</tissue>
    </source>
</reference>
<proteinExistence type="predicted"/>